<gene>
    <name evidence="3" type="ORF">THTE_1651</name>
</gene>
<dbReference type="Pfam" id="PF19773">
    <property type="entry name" value="DUF6259"/>
    <property type="match status" value="1"/>
</dbReference>
<evidence type="ECO:0000259" key="2">
    <source>
        <dbReference type="Pfam" id="PF19773"/>
    </source>
</evidence>
<feature type="domain" description="DUF6259" evidence="2">
    <location>
        <begin position="556"/>
        <end position="704"/>
    </location>
</feature>
<keyword evidence="1" id="KW-1133">Transmembrane helix</keyword>
<dbReference type="KEGG" id="ttf:THTE_1651"/>
<reference evidence="3 4" key="1">
    <citation type="journal article" name="Front. Microbiol.">
        <title>Sugar Metabolism of the First Thermophilic Planctomycete Thermogutta terrifontis: Comparative Genomic and Transcriptomic Approaches.</title>
        <authorList>
            <person name="Elcheninov A.G."/>
            <person name="Menzel P."/>
            <person name="Gudbergsdottir S.R."/>
            <person name="Slesarev A.I."/>
            <person name="Kadnikov V.V."/>
            <person name="Krogh A."/>
            <person name="Bonch-Osmolovskaya E.A."/>
            <person name="Peng X."/>
            <person name="Kublanov I.V."/>
        </authorList>
    </citation>
    <scope>NUCLEOTIDE SEQUENCE [LARGE SCALE GENOMIC DNA]</scope>
    <source>
        <strain evidence="3 4">R1</strain>
    </source>
</reference>
<keyword evidence="4" id="KW-1185">Reference proteome</keyword>
<evidence type="ECO:0000256" key="1">
    <source>
        <dbReference type="SAM" id="Phobius"/>
    </source>
</evidence>
<evidence type="ECO:0000313" key="4">
    <source>
        <dbReference type="Proteomes" id="UP000215086"/>
    </source>
</evidence>
<protein>
    <recommendedName>
        <fullName evidence="2">DUF6259 domain-containing protein</fullName>
    </recommendedName>
</protein>
<organism evidence="3 4">
    <name type="scientific">Thermogutta terrifontis</name>
    <dbReference type="NCBI Taxonomy" id="1331910"/>
    <lineage>
        <taxon>Bacteria</taxon>
        <taxon>Pseudomonadati</taxon>
        <taxon>Planctomycetota</taxon>
        <taxon>Planctomycetia</taxon>
        <taxon>Pirellulales</taxon>
        <taxon>Thermoguttaceae</taxon>
        <taxon>Thermogutta</taxon>
    </lineage>
</organism>
<sequence>MVFHSRDGDKIVRTIAILLVTATLLATSFVPILKPACGQSIHREGDVWRIASEHYTLQISARDGSLLEIRQGDNTSVIARSGEDGLWRIRWRDNTELTARQTTVQSELVGKSQLRLVFSHPEVKVNVVVAANADAVDLHATISPEKKEVLDFALPARLRFEPQAVSRLIFPMGGNTAVGIAFLRGFFEAQPPDRPAGWERQSVGARAFVRLFGAPLEIRPMDEPAVALRATDAGKKWLSPEALRLVTQRQVIVNRPPRPVAGMEVLVESVDGRPFYVGKKVGQGTLWLMGGQIGRGDLAALQVALVKSTLDRLALQGKPIGLINLPNETAQGGWTATSVNQWRDALSTLGTVVELRNGRELQTALTDGSVAAVVNPYAERFPVDRKEDFDQAIGVLERYLERGGHWFEVGGYPFHYALTPSLYYRRVFWNYPPAFADFLHLDTTAGSVSVYRIQPRNWQPWEGRTRKTALFVPGGVSCGADEHGGYLERQFGTFVTARECWEAPIVRLQVGSAPEVALRQYAALNGLQRRLEEKLPADVFAKFKSAVLVRLTASGQRQVEQHRAALPYLPVPSIVHCTEHLPLGFDRSYPIHFPPPEWYGTAEELAKFMREARELGHLVMPYTNPTWFPDQSPIWKREQDAKSALALDLQGQPYRESYGGGHATGYGICLWHPLVQQYNRETVRLFTQQLPVDILFQDQCAARSWRYDTNPASPSPIAYTEGILSMVAEDSRRVPLSTEGGWDWVAEYQVQLCGMSFGIVPTEPRPAWDRLLREVYPPNLWRVYPVAEILVHEKVSMVMHDLGASVNDFEDLAWVLGLGFALQYRVNAVTLTKDQAAQEWLKWLAVLQKTVVAQYLGEPMNSFTHERHDAESGDRDGGIIRAQYGALHILANLNTRPHSEGSLVLAPFGFLATAPNAMAGSLQQVGGRDFGEDPVCFALASNGKERELWIYCRPGLVVAVPAGQFGGKPVQLQWDDGTMSEAELRDGSLHFRAPGDPGPTVRKVWHATLR</sequence>
<name>A0A286RE93_9BACT</name>
<keyword evidence="1" id="KW-0812">Transmembrane</keyword>
<feature type="transmembrane region" description="Helical" evidence="1">
    <location>
        <begin position="12"/>
        <end position="33"/>
    </location>
</feature>
<proteinExistence type="predicted"/>
<dbReference type="InterPro" id="IPR046226">
    <property type="entry name" value="DUF6259"/>
</dbReference>
<dbReference type="AlphaFoldDB" id="A0A286RE93"/>
<keyword evidence="1" id="KW-0472">Membrane</keyword>
<dbReference type="EMBL" id="CP018477">
    <property type="protein sequence ID" value="ASV74253.1"/>
    <property type="molecule type" value="Genomic_DNA"/>
</dbReference>
<dbReference type="Proteomes" id="UP000215086">
    <property type="component" value="Chromosome"/>
</dbReference>
<accession>A0A286RE93</accession>
<evidence type="ECO:0000313" key="3">
    <source>
        <dbReference type="EMBL" id="ASV74253.1"/>
    </source>
</evidence>